<sequence>MPPTATALWIPRERTPRTKSTERSGADGARGGSPGGAGDAPYRRPLKVVLMGDPDFYKPFDLDLNEVGCRYGEVSVGYARARLRGTSSRTTGREEGEVLSSRHHKSTKYAPAHTDPTAGRVHNAALAQEAEDHTAQHILRGCIV</sequence>
<organism evidence="2 3">
    <name type="scientific">Eumeta variegata</name>
    <name type="common">Bagworm moth</name>
    <name type="synonym">Eumeta japonica</name>
    <dbReference type="NCBI Taxonomy" id="151549"/>
    <lineage>
        <taxon>Eukaryota</taxon>
        <taxon>Metazoa</taxon>
        <taxon>Ecdysozoa</taxon>
        <taxon>Arthropoda</taxon>
        <taxon>Hexapoda</taxon>
        <taxon>Insecta</taxon>
        <taxon>Pterygota</taxon>
        <taxon>Neoptera</taxon>
        <taxon>Endopterygota</taxon>
        <taxon>Lepidoptera</taxon>
        <taxon>Glossata</taxon>
        <taxon>Ditrysia</taxon>
        <taxon>Tineoidea</taxon>
        <taxon>Psychidae</taxon>
        <taxon>Oiketicinae</taxon>
        <taxon>Eumeta</taxon>
    </lineage>
</organism>
<reference evidence="2 3" key="1">
    <citation type="journal article" date="2019" name="Commun. Biol.">
        <title>The bagworm genome reveals a unique fibroin gene that provides high tensile strength.</title>
        <authorList>
            <person name="Kono N."/>
            <person name="Nakamura H."/>
            <person name="Ohtoshi R."/>
            <person name="Tomita M."/>
            <person name="Numata K."/>
            <person name="Arakawa K."/>
        </authorList>
    </citation>
    <scope>NUCLEOTIDE SEQUENCE [LARGE SCALE GENOMIC DNA]</scope>
</reference>
<protein>
    <submittedName>
        <fullName evidence="2">Uncharacterized protein</fullName>
    </submittedName>
</protein>
<name>A0A4C1URR0_EUMVA</name>
<dbReference type="AlphaFoldDB" id="A0A4C1URR0"/>
<feature type="region of interest" description="Disordered" evidence="1">
    <location>
        <begin position="86"/>
        <end position="117"/>
    </location>
</feature>
<gene>
    <name evidence="2" type="ORF">EVAR_17689_1</name>
</gene>
<dbReference type="EMBL" id="BGZK01000216">
    <property type="protein sequence ID" value="GBP29151.1"/>
    <property type="molecule type" value="Genomic_DNA"/>
</dbReference>
<proteinExistence type="predicted"/>
<comment type="caution">
    <text evidence="2">The sequence shown here is derived from an EMBL/GenBank/DDBJ whole genome shotgun (WGS) entry which is preliminary data.</text>
</comment>
<evidence type="ECO:0000313" key="2">
    <source>
        <dbReference type="EMBL" id="GBP29151.1"/>
    </source>
</evidence>
<feature type="region of interest" description="Disordered" evidence="1">
    <location>
        <begin position="1"/>
        <end position="43"/>
    </location>
</feature>
<feature type="compositionally biased region" description="Gly residues" evidence="1">
    <location>
        <begin position="28"/>
        <end position="38"/>
    </location>
</feature>
<evidence type="ECO:0000256" key="1">
    <source>
        <dbReference type="SAM" id="MobiDB-lite"/>
    </source>
</evidence>
<feature type="compositionally biased region" description="Basic and acidic residues" evidence="1">
    <location>
        <begin position="11"/>
        <end position="25"/>
    </location>
</feature>
<evidence type="ECO:0000313" key="3">
    <source>
        <dbReference type="Proteomes" id="UP000299102"/>
    </source>
</evidence>
<dbReference type="Proteomes" id="UP000299102">
    <property type="component" value="Unassembled WGS sequence"/>
</dbReference>
<accession>A0A4C1URR0</accession>
<keyword evidence="3" id="KW-1185">Reference proteome</keyword>